<evidence type="ECO:0000256" key="1">
    <source>
        <dbReference type="SAM" id="MobiDB-lite"/>
    </source>
</evidence>
<organism evidence="2 3">
    <name type="scientific">Romanomermis culicivorax</name>
    <name type="common">Nematode worm</name>
    <dbReference type="NCBI Taxonomy" id="13658"/>
    <lineage>
        <taxon>Eukaryota</taxon>
        <taxon>Metazoa</taxon>
        <taxon>Ecdysozoa</taxon>
        <taxon>Nematoda</taxon>
        <taxon>Enoplea</taxon>
        <taxon>Dorylaimia</taxon>
        <taxon>Mermithida</taxon>
        <taxon>Mermithoidea</taxon>
        <taxon>Mermithidae</taxon>
        <taxon>Romanomermis</taxon>
    </lineage>
</organism>
<sequence length="178" mass="20612">MPDEVNCISTLKNAKLLANFWKRIVKKWMNPSRFSLWNSPPGRSGSYAENWNWRELDLDQENRNHRIRIQKIYLSGCESGSKTTDPAESGSCTYNIYYDHLTKIMDSNSSFTSRAWNYVTVPPDDKYKLKCYQRNGSLKSIRTMERVEVSTPVEESKQSEKRLSVAACPNQTENKSDP</sequence>
<reference evidence="3" key="1">
    <citation type="submission" date="2022-11" db="UniProtKB">
        <authorList>
            <consortium name="WormBaseParasite"/>
        </authorList>
    </citation>
    <scope>IDENTIFICATION</scope>
</reference>
<dbReference type="AlphaFoldDB" id="A0A915I5T2"/>
<protein>
    <submittedName>
        <fullName evidence="3">Uncharacterized protein</fullName>
    </submittedName>
</protein>
<feature type="compositionally biased region" description="Basic and acidic residues" evidence="1">
    <location>
        <begin position="147"/>
        <end position="163"/>
    </location>
</feature>
<dbReference type="WBParaSite" id="nRc.2.0.1.t09215-RA">
    <property type="protein sequence ID" value="nRc.2.0.1.t09215-RA"/>
    <property type="gene ID" value="nRc.2.0.1.g09215"/>
</dbReference>
<keyword evidence="2" id="KW-1185">Reference proteome</keyword>
<evidence type="ECO:0000313" key="2">
    <source>
        <dbReference type="Proteomes" id="UP000887565"/>
    </source>
</evidence>
<feature type="compositionally biased region" description="Polar residues" evidence="1">
    <location>
        <begin position="169"/>
        <end position="178"/>
    </location>
</feature>
<proteinExistence type="predicted"/>
<accession>A0A915I5T2</accession>
<name>A0A915I5T2_ROMCU</name>
<feature type="region of interest" description="Disordered" evidence="1">
    <location>
        <begin position="147"/>
        <end position="178"/>
    </location>
</feature>
<evidence type="ECO:0000313" key="3">
    <source>
        <dbReference type="WBParaSite" id="nRc.2.0.1.t09215-RA"/>
    </source>
</evidence>
<dbReference type="Proteomes" id="UP000887565">
    <property type="component" value="Unplaced"/>
</dbReference>